<protein>
    <submittedName>
        <fullName evidence="2">Uncharacterized protein</fullName>
    </submittedName>
</protein>
<evidence type="ECO:0000256" key="1">
    <source>
        <dbReference type="SAM" id="Phobius"/>
    </source>
</evidence>
<sequence length="185" mass="18910">MESRAHDGAGSEPHAGRPVVARWTGVLVDDAQEQRFRASGQRVLRRDVQVVCAAGLVYNAWAVLDQVQQAGGLSAALGGLVTSAVLLTAATAAIIAVRASRTWTAAASVLVAGVVLCTAVTVVSILTGALTPLTPLNAVLIAVMTVVVLHPHAQLQLVLTACVTLAWTAASTGAVALAPPRPTTR</sequence>
<accession>A0A5C8ZK24</accession>
<keyword evidence="3" id="KW-1185">Reference proteome</keyword>
<keyword evidence="1" id="KW-0812">Transmembrane</keyword>
<feature type="transmembrane region" description="Helical" evidence="1">
    <location>
        <begin position="104"/>
        <end position="126"/>
    </location>
</feature>
<feature type="transmembrane region" description="Helical" evidence="1">
    <location>
        <begin position="132"/>
        <end position="150"/>
    </location>
</feature>
<feature type="transmembrane region" description="Helical" evidence="1">
    <location>
        <begin position="76"/>
        <end position="97"/>
    </location>
</feature>
<proteinExistence type="predicted"/>
<dbReference type="RefSeq" id="WP_147925140.1">
    <property type="nucleotide sequence ID" value="NZ_VKAC01000002.1"/>
</dbReference>
<feature type="transmembrane region" description="Helical" evidence="1">
    <location>
        <begin position="157"/>
        <end position="178"/>
    </location>
</feature>
<dbReference type="AlphaFoldDB" id="A0A5C8ZK24"/>
<evidence type="ECO:0000313" key="2">
    <source>
        <dbReference type="EMBL" id="TXR57499.1"/>
    </source>
</evidence>
<comment type="caution">
    <text evidence="2">The sequence shown here is derived from an EMBL/GenBank/DDBJ whole genome shotgun (WGS) entry which is preliminary data.</text>
</comment>
<keyword evidence="1" id="KW-0472">Membrane</keyword>
<keyword evidence="1" id="KW-1133">Transmembrane helix</keyword>
<evidence type="ECO:0000313" key="3">
    <source>
        <dbReference type="Proteomes" id="UP000321234"/>
    </source>
</evidence>
<organism evidence="2 3">
    <name type="scientific">Quadrisphaera setariae</name>
    <dbReference type="NCBI Taxonomy" id="2593304"/>
    <lineage>
        <taxon>Bacteria</taxon>
        <taxon>Bacillati</taxon>
        <taxon>Actinomycetota</taxon>
        <taxon>Actinomycetes</taxon>
        <taxon>Kineosporiales</taxon>
        <taxon>Kineosporiaceae</taxon>
        <taxon>Quadrisphaera</taxon>
    </lineage>
</organism>
<reference evidence="2 3" key="1">
    <citation type="submission" date="2019-07" db="EMBL/GenBank/DDBJ databases">
        <title>Quadrisphaera sp. strain DD2A genome sequencing and assembly.</title>
        <authorList>
            <person name="Kim I."/>
        </authorList>
    </citation>
    <scope>NUCLEOTIDE SEQUENCE [LARGE SCALE GENOMIC DNA]</scope>
    <source>
        <strain evidence="2 3">DD2A</strain>
    </source>
</reference>
<name>A0A5C8ZK24_9ACTN</name>
<gene>
    <name evidence="2" type="ORF">FMM08_04515</name>
</gene>
<dbReference type="Proteomes" id="UP000321234">
    <property type="component" value="Unassembled WGS sequence"/>
</dbReference>
<dbReference type="EMBL" id="VKAC01000002">
    <property type="protein sequence ID" value="TXR57499.1"/>
    <property type="molecule type" value="Genomic_DNA"/>
</dbReference>